<evidence type="ECO:0000313" key="1">
    <source>
        <dbReference type="EMBL" id="OAA86283.1"/>
    </source>
</evidence>
<sequence>MKIKYNEVREMLFKDEFQGNSLVIDGISGSGKTTLAQEKYRHMIESQKIKSEEILVFVMNLNQIMAWRRNLSFNFCGQCKIKTYANFVKEEIIKYWPIIEKSCKLIRKSEIRPEFVNYDTSKYMMEMLIDYYRKRKGYFLDITVESKKSLGFLFQT</sequence>
<dbReference type="Gene3D" id="3.40.50.300">
    <property type="entry name" value="P-loop containing nucleotide triphosphate hydrolases"/>
    <property type="match status" value="1"/>
</dbReference>
<evidence type="ECO:0000313" key="2">
    <source>
        <dbReference type="Proteomes" id="UP000077407"/>
    </source>
</evidence>
<dbReference type="EMBL" id="LITT01000026">
    <property type="protein sequence ID" value="OAA86283.1"/>
    <property type="molecule type" value="Genomic_DNA"/>
</dbReference>
<dbReference type="RefSeq" id="WP_082848488.1">
    <property type="nucleotide sequence ID" value="NZ_LITT01000026.1"/>
</dbReference>
<proteinExistence type="predicted"/>
<name>A0A170NG08_9CLOT</name>
<dbReference type="OrthoDB" id="141404at2"/>
<protein>
    <submittedName>
        <fullName evidence="1">Uncharacterized protein</fullName>
    </submittedName>
</protein>
<dbReference type="PATRIC" id="fig|1538.10.peg.2844"/>
<reference evidence="1 2" key="1">
    <citation type="journal article" date="2015" name="Biotechnol. Bioeng.">
        <title>Genome sequence and phenotypic characterization of Caulobacter segnis.</title>
        <authorList>
            <person name="Patel S."/>
            <person name="Fletcher B."/>
            <person name="Scott D.C."/>
            <person name="Ely B."/>
        </authorList>
    </citation>
    <scope>NUCLEOTIDE SEQUENCE [LARGE SCALE GENOMIC DNA]</scope>
    <source>
        <strain evidence="1 2">ERI-2</strain>
    </source>
</reference>
<gene>
    <name evidence="1" type="ORF">WY13_02468</name>
</gene>
<dbReference type="AlphaFoldDB" id="A0A170NG08"/>
<dbReference type="InterPro" id="IPR027417">
    <property type="entry name" value="P-loop_NTPase"/>
</dbReference>
<accession>A0A170NG08</accession>
<comment type="caution">
    <text evidence="1">The sequence shown here is derived from an EMBL/GenBank/DDBJ whole genome shotgun (WGS) entry which is preliminary data.</text>
</comment>
<dbReference type="SUPFAM" id="SSF52540">
    <property type="entry name" value="P-loop containing nucleoside triphosphate hydrolases"/>
    <property type="match status" value="1"/>
</dbReference>
<organism evidence="1 2">
    <name type="scientific">Clostridium ljungdahlii</name>
    <dbReference type="NCBI Taxonomy" id="1538"/>
    <lineage>
        <taxon>Bacteria</taxon>
        <taxon>Bacillati</taxon>
        <taxon>Bacillota</taxon>
        <taxon>Clostridia</taxon>
        <taxon>Eubacteriales</taxon>
        <taxon>Clostridiaceae</taxon>
        <taxon>Clostridium</taxon>
    </lineage>
</organism>
<dbReference type="Proteomes" id="UP000077407">
    <property type="component" value="Unassembled WGS sequence"/>
</dbReference>